<sequence length="127" mass="14110">MSSCYLTSDAVGMVPLKVVKDESLWILFEQGLPVFFLSACGVWLARFEVLTYLKSQGFSPKIVHPPKTPLPPQGAPGRFSWPRTGVLRLSPLPARTVNASVPGTAWRPQDSPIPSYTKRLLFNRNVK</sequence>
<accession>A0A9P0HP95</accession>
<keyword evidence="1" id="KW-0472">Membrane</keyword>
<evidence type="ECO:0000256" key="1">
    <source>
        <dbReference type="SAM" id="Phobius"/>
    </source>
</evidence>
<organism evidence="2 3">
    <name type="scientific">Nezara viridula</name>
    <name type="common">Southern green stink bug</name>
    <name type="synonym">Cimex viridulus</name>
    <dbReference type="NCBI Taxonomy" id="85310"/>
    <lineage>
        <taxon>Eukaryota</taxon>
        <taxon>Metazoa</taxon>
        <taxon>Ecdysozoa</taxon>
        <taxon>Arthropoda</taxon>
        <taxon>Hexapoda</taxon>
        <taxon>Insecta</taxon>
        <taxon>Pterygota</taxon>
        <taxon>Neoptera</taxon>
        <taxon>Paraneoptera</taxon>
        <taxon>Hemiptera</taxon>
        <taxon>Heteroptera</taxon>
        <taxon>Panheteroptera</taxon>
        <taxon>Pentatomomorpha</taxon>
        <taxon>Pentatomoidea</taxon>
        <taxon>Pentatomidae</taxon>
        <taxon>Pentatominae</taxon>
        <taxon>Nezara</taxon>
    </lineage>
</organism>
<feature type="transmembrane region" description="Helical" evidence="1">
    <location>
        <begin position="24"/>
        <end position="45"/>
    </location>
</feature>
<dbReference type="AlphaFoldDB" id="A0A9P0HP95"/>
<dbReference type="EMBL" id="OV725082">
    <property type="protein sequence ID" value="CAH1405322.1"/>
    <property type="molecule type" value="Genomic_DNA"/>
</dbReference>
<proteinExistence type="predicted"/>
<gene>
    <name evidence="2" type="ORF">NEZAVI_LOCUS13557</name>
</gene>
<evidence type="ECO:0000313" key="3">
    <source>
        <dbReference type="Proteomes" id="UP001152798"/>
    </source>
</evidence>
<name>A0A9P0HP95_NEZVI</name>
<keyword evidence="1" id="KW-1133">Transmembrane helix</keyword>
<evidence type="ECO:0000313" key="2">
    <source>
        <dbReference type="EMBL" id="CAH1405322.1"/>
    </source>
</evidence>
<keyword evidence="3" id="KW-1185">Reference proteome</keyword>
<protein>
    <submittedName>
        <fullName evidence="2">Uncharacterized protein</fullName>
    </submittedName>
</protein>
<reference evidence="2" key="1">
    <citation type="submission" date="2022-01" db="EMBL/GenBank/DDBJ databases">
        <authorList>
            <person name="King R."/>
        </authorList>
    </citation>
    <scope>NUCLEOTIDE SEQUENCE</scope>
</reference>
<dbReference type="Proteomes" id="UP001152798">
    <property type="component" value="Chromosome 6"/>
</dbReference>
<keyword evidence="1" id="KW-0812">Transmembrane</keyword>